<dbReference type="AlphaFoldDB" id="A0A0N4WXU5"/>
<reference evidence="3" key="1">
    <citation type="submission" date="2017-02" db="UniProtKB">
        <authorList>
            <consortium name="WormBaseParasite"/>
        </authorList>
    </citation>
    <scope>IDENTIFICATION</scope>
</reference>
<dbReference type="Proteomes" id="UP000268014">
    <property type="component" value="Unassembled WGS sequence"/>
</dbReference>
<evidence type="ECO:0000313" key="3">
    <source>
        <dbReference type="WBParaSite" id="HPLM_0001665801-mRNA-1"/>
    </source>
</evidence>
<reference evidence="1 2" key="2">
    <citation type="submission" date="2018-11" db="EMBL/GenBank/DDBJ databases">
        <authorList>
            <consortium name="Pathogen Informatics"/>
        </authorList>
    </citation>
    <scope>NUCLEOTIDE SEQUENCE [LARGE SCALE GENOMIC DNA]</scope>
    <source>
        <strain evidence="1 2">MHpl1</strain>
    </source>
</reference>
<proteinExistence type="predicted"/>
<dbReference type="WBParaSite" id="HPLM_0001665801-mRNA-1">
    <property type="protein sequence ID" value="HPLM_0001665801-mRNA-1"/>
    <property type="gene ID" value="HPLM_0001665801"/>
</dbReference>
<evidence type="ECO:0000313" key="1">
    <source>
        <dbReference type="EMBL" id="VDO61001.1"/>
    </source>
</evidence>
<protein>
    <submittedName>
        <fullName evidence="1 3">Uncharacterized protein</fullName>
    </submittedName>
</protein>
<evidence type="ECO:0000313" key="2">
    <source>
        <dbReference type="Proteomes" id="UP000268014"/>
    </source>
</evidence>
<organism evidence="3">
    <name type="scientific">Haemonchus placei</name>
    <name type="common">Barber's pole worm</name>
    <dbReference type="NCBI Taxonomy" id="6290"/>
    <lineage>
        <taxon>Eukaryota</taxon>
        <taxon>Metazoa</taxon>
        <taxon>Ecdysozoa</taxon>
        <taxon>Nematoda</taxon>
        <taxon>Chromadorea</taxon>
        <taxon>Rhabditida</taxon>
        <taxon>Rhabditina</taxon>
        <taxon>Rhabditomorpha</taxon>
        <taxon>Strongyloidea</taxon>
        <taxon>Trichostrongylidae</taxon>
        <taxon>Haemonchus</taxon>
    </lineage>
</organism>
<sequence>MGSRLGKQMQMAAEKTEMHENLERYGRVSRVCDVVVNSTTALIDDKAVCFDSFIEMTTSARKRRHTFGLETYRITWVSKLVTYQGVQGQWITPCLPQLPVHLGVCPGLNVIPKIAMIRE</sequence>
<name>A0A0N4WXU5_HAEPC</name>
<dbReference type="EMBL" id="UZAF01019519">
    <property type="protein sequence ID" value="VDO61001.1"/>
    <property type="molecule type" value="Genomic_DNA"/>
</dbReference>
<gene>
    <name evidence="1" type="ORF">HPLM_LOCUS16650</name>
</gene>
<keyword evidence="2" id="KW-1185">Reference proteome</keyword>
<accession>A0A0N4WXU5</accession>